<evidence type="ECO:0000313" key="3">
    <source>
        <dbReference type="Proteomes" id="UP001500454"/>
    </source>
</evidence>
<dbReference type="EMBL" id="BAABHA010000015">
    <property type="protein sequence ID" value="GAA4391826.1"/>
    <property type="molecule type" value="Genomic_DNA"/>
</dbReference>
<protein>
    <recommendedName>
        <fullName evidence="4">Phage portal protein</fullName>
    </recommendedName>
</protein>
<evidence type="ECO:0000313" key="2">
    <source>
        <dbReference type="EMBL" id="GAA4391826.1"/>
    </source>
</evidence>
<proteinExistence type="predicted"/>
<evidence type="ECO:0000256" key="1">
    <source>
        <dbReference type="SAM" id="MobiDB-lite"/>
    </source>
</evidence>
<evidence type="ECO:0008006" key="4">
    <source>
        <dbReference type="Google" id="ProtNLM"/>
    </source>
</evidence>
<reference evidence="3" key="1">
    <citation type="journal article" date="2019" name="Int. J. Syst. Evol. Microbiol.">
        <title>The Global Catalogue of Microorganisms (GCM) 10K type strain sequencing project: providing services to taxonomists for standard genome sequencing and annotation.</title>
        <authorList>
            <consortium name="The Broad Institute Genomics Platform"/>
            <consortium name="The Broad Institute Genome Sequencing Center for Infectious Disease"/>
            <person name="Wu L."/>
            <person name="Ma J."/>
        </authorList>
    </citation>
    <scope>NUCLEOTIDE SEQUENCE [LARGE SCALE GENOMIC DNA]</scope>
    <source>
        <strain evidence="3">JCM 17924</strain>
    </source>
</reference>
<comment type="caution">
    <text evidence="2">The sequence shown here is derived from an EMBL/GenBank/DDBJ whole genome shotgun (WGS) entry which is preliminary data.</text>
</comment>
<accession>A0ABP8JJH3</accession>
<dbReference type="Proteomes" id="UP001500454">
    <property type="component" value="Unassembled WGS sequence"/>
</dbReference>
<dbReference type="RefSeq" id="WP_345227364.1">
    <property type="nucleotide sequence ID" value="NZ_BAABHA010000015.1"/>
</dbReference>
<keyword evidence="3" id="KW-1185">Reference proteome</keyword>
<name>A0ABP8JJH3_9BACT</name>
<gene>
    <name evidence="2" type="ORF">GCM10023186_41570</name>
</gene>
<sequence>MKININEPLVSAAAYPNLAECDPRKKNKAYILQYGRAHVSAYLNSSSRDFLNGRLSGRYRQAELYATGHQDAGQYAVLKDESKPERADKDGFRTVPSGATKTSKLDRRILELLPKRRRSALALLREADFDPIITFLDAVAQEEKAQQEAKLRAWMNERAGMSAVAQEAGMPVPNENDIPLDEDELKFMLAEYKVAGVADLETQIVKAMEQAAFAEQERACESDDATYGSSVVYMALAGNKRLPRRVHPGDALMLPSQSATYQHLQAGAHVERVPLAQVLHEIEQDKHTTLQADELEHLKQLATPASPNGTFYYDPALGEDPVLGGTLEVIRFSFISTDEVVKTDGQNKVGNRLVRDHPATYTEPKNPNRKVVRQKVSNVYEGTLINNTAIGYGCRLAHEQLRDEKNPFVAHPFYVVTTPDLLGGLSNSLVEQGMVPVDFAMREWMRLQDVLATAVTHGIQINKGVLEQVVLEKGTTPEKAEKDILEMFFKKKVLVYHGLTEDGTPLPPPIQQFINDISPIVNMHWANIQQAKLLLEEITGVNGAVSGANPASRQGKGVTDLAIAGAENAMGYLFDAKQWRIESVYKAIARSLKGHSEAVAVRDMDVKVERKPTQEQWARFYAAADKALETKEITLADFAYVTQVDNLKQAYFLLSVRAKRNMAQQQQMAQQNTEFTTQAQIQSAQEAEKAKQSTIQMQAELDMRRDAYARETQLMLIQAQGQVNMQTAQLGAQAKLQAAQVVAESTEAVAAMREAAQHQRAGATLENKLELEAMKPKPSAA</sequence>
<organism evidence="2 3">
    <name type="scientific">Hymenobacter koreensis</name>
    <dbReference type="NCBI Taxonomy" id="1084523"/>
    <lineage>
        <taxon>Bacteria</taxon>
        <taxon>Pseudomonadati</taxon>
        <taxon>Bacteroidota</taxon>
        <taxon>Cytophagia</taxon>
        <taxon>Cytophagales</taxon>
        <taxon>Hymenobacteraceae</taxon>
        <taxon>Hymenobacter</taxon>
    </lineage>
</organism>
<feature type="region of interest" description="Disordered" evidence="1">
    <location>
        <begin position="760"/>
        <end position="781"/>
    </location>
</feature>